<evidence type="ECO:0000313" key="16">
    <source>
        <dbReference type="RefSeq" id="XP_019053934.1"/>
    </source>
</evidence>
<feature type="compositionally biased region" description="Basic and acidic residues" evidence="11">
    <location>
        <begin position="249"/>
        <end position="262"/>
    </location>
</feature>
<dbReference type="GO" id="GO:0070628">
    <property type="term" value="F:proteasome binding"/>
    <property type="evidence" value="ECO:0007669"/>
    <property type="project" value="InterPro"/>
</dbReference>
<dbReference type="GO" id="GO:0005783">
    <property type="term" value="C:endoplasmic reticulum"/>
    <property type="evidence" value="ECO:0007669"/>
    <property type="project" value="UniProtKB-SubCell"/>
</dbReference>
<dbReference type="GeneID" id="104601143"/>
<keyword evidence="9" id="KW-0007">Acetylation</keyword>
<dbReference type="GO" id="GO:0004866">
    <property type="term" value="F:endopeptidase inhibitor activity"/>
    <property type="evidence" value="ECO:0007669"/>
    <property type="project" value="InterPro"/>
</dbReference>
<dbReference type="Gene3D" id="3.40.1000.30">
    <property type="match status" value="1"/>
</dbReference>
<feature type="domain" description="PI31 proteasome regulator C-terminal" evidence="13">
    <location>
        <begin position="289"/>
        <end position="351"/>
    </location>
</feature>
<dbReference type="GO" id="GO:0000502">
    <property type="term" value="C:proteasome complex"/>
    <property type="evidence" value="ECO:0007669"/>
    <property type="project" value="UniProtKB-KW"/>
</dbReference>
<reference evidence="16" key="1">
    <citation type="submission" date="2025-08" db="UniProtKB">
        <authorList>
            <consortium name="RefSeq"/>
        </authorList>
    </citation>
    <scope>IDENTIFICATION</scope>
</reference>
<comment type="similarity">
    <text evidence="3">Belongs to the proteasome inhibitor PI31 family.</text>
</comment>
<dbReference type="GO" id="GO:0043161">
    <property type="term" value="P:proteasome-mediated ubiquitin-dependent protein catabolic process"/>
    <property type="evidence" value="ECO:0007669"/>
    <property type="project" value="InterPro"/>
</dbReference>
<organism evidence="15 16">
    <name type="scientific">Nelumbo nucifera</name>
    <name type="common">Sacred lotus</name>
    <dbReference type="NCBI Taxonomy" id="4432"/>
    <lineage>
        <taxon>Eukaryota</taxon>
        <taxon>Viridiplantae</taxon>
        <taxon>Streptophyta</taxon>
        <taxon>Embryophyta</taxon>
        <taxon>Tracheophyta</taxon>
        <taxon>Spermatophyta</taxon>
        <taxon>Magnoliopsida</taxon>
        <taxon>Proteales</taxon>
        <taxon>Nelumbonaceae</taxon>
        <taxon>Nelumbo</taxon>
    </lineage>
</organism>
<dbReference type="InterPro" id="IPR021625">
    <property type="entry name" value="PI31_Prot_N"/>
</dbReference>
<name>A0A1U8Q559_NELNU</name>
<keyword evidence="12" id="KW-0732">Signal</keyword>
<comment type="subcellular location">
    <subcellularLocation>
        <location evidence="2">Cytoplasm</location>
    </subcellularLocation>
    <subcellularLocation>
        <location evidence="1">Endoplasmic reticulum</location>
    </subcellularLocation>
</comment>
<keyword evidence="6" id="KW-0597">Phosphoprotein</keyword>
<comment type="function">
    <text evidence="10">Plays an important role in control of proteasome function. Inhibits the hydrolysis of protein and peptide substrates by the 20S proteasome. Also inhibits the activation of the proteasome by the proteasome regulatory proteins PA700 and PA28.</text>
</comment>
<evidence type="ECO:0000259" key="13">
    <source>
        <dbReference type="Pfam" id="PF08577"/>
    </source>
</evidence>
<dbReference type="STRING" id="4432.A0A1U8Q559"/>
<feature type="signal peptide" evidence="12">
    <location>
        <begin position="1"/>
        <end position="16"/>
    </location>
</feature>
<evidence type="ECO:0000259" key="14">
    <source>
        <dbReference type="Pfam" id="PF11566"/>
    </source>
</evidence>
<evidence type="ECO:0000256" key="1">
    <source>
        <dbReference type="ARBA" id="ARBA00004240"/>
    </source>
</evidence>
<keyword evidence="7" id="KW-0256">Endoplasmic reticulum</keyword>
<feature type="region of interest" description="Disordered" evidence="11">
    <location>
        <begin position="33"/>
        <end position="54"/>
    </location>
</feature>
<evidence type="ECO:0000256" key="6">
    <source>
        <dbReference type="ARBA" id="ARBA00022553"/>
    </source>
</evidence>
<evidence type="ECO:0000256" key="8">
    <source>
        <dbReference type="ARBA" id="ARBA00022942"/>
    </source>
</evidence>
<dbReference type="Pfam" id="PF08577">
    <property type="entry name" value="PI31_Prot_C"/>
    <property type="match status" value="1"/>
</dbReference>
<evidence type="ECO:0000256" key="11">
    <source>
        <dbReference type="SAM" id="MobiDB-lite"/>
    </source>
</evidence>
<dbReference type="PANTHER" id="PTHR13266:SF1">
    <property type="entry name" value="PROTEASOME INHIBITOR PI31 SUBUNIT"/>
    <property type="match status" value="1"/>
</dbReference>
<dbReference type="PANTHER" id="PTHR13266">
    <property type="entry name" value="PROTEASOME INHIBITOR"/>
    <property type="match status" value="1"/>
</dbReference>
<keyword evidence="4" id="KW-0488">Methylation</keyword>
<dbReference type="InterPro" id="IPR045128">
    <property type="entry name" value="PI31-like"/>
</dbReference>
<feature type="compositionally biased region" description="Basic and acidic residues" evidence="11">
    <location>
        <begin position="375"/>
        <end position="387"/>
    </location>
</feature>
<keyword evidence="15" id="KW-1185">Reference proteome</keyword>
<evidence type="ECO:0000256" key="12">
    <source>
        <dbReference type="SAM" id="SignalP"/>
    </source>
</evidence>
<keyword evidence="8" id="KW-0647">Proteasome</keyword>
<dbReference type="Proteomes" id="UP000189703">
    <property type="component" value="Unplaced"/>
</dbReference>
<dbReference type="RefSeq" id="XP_019053934.1">
    <property type="nucleotide sequence ID" value="XM_019198389.1"/>
</dbReference>
<dbReference type="OMA" id="YARWENP"/>
<feature type="domain" description="PI31 proteasome regulator N-terminal" evidence="14">
    <location>
        <begin position="141"/>
        <end position="234"/>
    </location>
</feature>
<feature type="chain" id="PRO_5010543456" evidence="12">
    <location>
        <begin position="17"/>
        <end position="387"/>
    </location>
</feature>
<evidence type="ECO:0000256" key="7">
    <source>
        <dbReference type="ARBA" id="ARBA00022824"/>
    </source>
</evidence>
<evidence type="ECO:0000256" key="4">
    <source>
        <dbReference type="ARBA" id="ARBA00022481"/>
    </source>
</evidence>
<dbReference type="OrthoDB" id="68090at2759"/>
<feature type="compositionally biased region" description="Polar residues" evidence="11">
    <location>
        <begin position="237"/>
        <end position="247"/>
    </location>
</feature>
<dbReference type="GO" id="GO:0006511">
    <property type="term" value="P:ubiquitin-dependent protein catabolic process"/>
    <property type="evidence" value="ECO:0000318"/>
    <property type="project" value="GO_Central"/>
</dbReference>
<feature type="region of interest" description="Disordered" evidence="11">
    <location>
        <begin position="367"/>
        <end position="387"/>
    </location>
</feature>
<evidence type="ECO:0000313" key="15">
    <source>
        <dbReference type="Proteomes" id="UP000189703"/>
    </source>
</evidence>
<dbReference type="FunCoup" id="A0A1U8Q559">
    <property type="interactions" value="3778"/>
</dbReference>
<evidence type="ECO:0000256" key="10">
    <source>
        <dbReference type="ARBA" id="ARBA00024805"/>
    </source>
</evidence>
<dbReference type="Pfam" id="PF11566">
    <property type="entry name" value="PI31_Prot_N"/>
    <property type="match status" value="1"/>
</dbReference>
<sequence length="387" mass="41280">MPRFLLVCLVLADALAVPTTATEEVEARFMLKGHSHSEPDPPALGPEVGTAQTPSTQWVNGGDSAVELTSSDQPAPSEAANRAIRFGAELRITITPTLSPFLILPTLPLYLSECKPLSPLVFLLPPRPDGSGVRPSTDEVGIEGWNETNDSYGFTYVKDSKGSKKSVLVKCLVTGDDLIVDALDIGLGERKPMNHQININDYDGGSGGTNYSRMYKNFTELVRSLNSSILAKLESLSTMPSGSTPSLPRSKESVESECDKGDPRVRVLEPQVPQQLPPVLVYPQVPSLGSSDLYPGPAIGVYPSWSTGIGGGMLLGPNDPSWFSGTYGEQIGVPGGVPGVPPGARFDPYGPPGVSGFEPNRFVRVPRRSGGGAHPDLEHFRDDSDMI</sequence>
<accession>A0A1U8Q559</accession>
<proteinExistence type="inferred from homology"/>
<dbReference type="InParanoid" id="A0A1U8Q559"/>
<evidence type="ECO:0000256" key="5">
    <source>
        <dbReference type="ARBA" id="ARBA00022490"/>
    </source>
</evidence>
<protein>
    <submittedName>
        <fullName evidence="16">Probable proteasome inhibitor</fullName>
    </submittedName>
</protein>
<dbReference type="KEGG" id="nnu:104601143"/>
<feature type="region of interest" description="Disordered" evidence="11">
    <location>
        <begin position="237"/>
        <end position="262"/>
    </location>
</feature>
<keyword evidence="5" id="KW-0963">Cytoplasm</keyword>
<evidence type="ECO:0000256" key="2">
    <source>
        <dbReference type="ARBA" id="ARBA00004496"/>
    </source>
</evidence>
<evidence type="ECO:0000256" key="9">
    <source>
        <dbReference type="ARBA" id="ARBA00022990"/>
    </source>
</evidence>
<dbReference type="AlphaFoldDB" id="A0A1U8Q559"/>
<evidence type="ECO:0000256" key="3">
    <source>
        <dbReference type="ARBA" id="ARBA00006405"/>
    </source>
</evidence>
<dbReference type="InterPro" id="IPR013886">
    <property type="entry name" value="PI31_Prot_C"/>
</dbReference>
<dbReference type="eggNOG" id="KOG4761">
    <property type="taxonomic scope" value="Eukaryota"/>
</dbReference>
<gene>
    <name evidence="16" type="primary">LOC104601143</name>
</gene>